<evidence type="ECO:0000313" key="4">
    <source>
        <dbReference type="Proteomes" id="UP000572817"/>
    </source>
</evidence>
<evidence type="ECO:0000313" key="3">
    <source>
        <dbReference type="EMBL" id="KAF4310144.1"/>
    </source>
</evidence>
<gene>
    <name evidence="3" type="ORF">GTA08_BOTSDO03085</name>
</gene>
<keyword evidence="2" id="KW-0472">Membrane</keyword>
<name>A0A8H4J1F0_9PEZI</name>
<accession>A0A8H4J1F0</accession>
<feature type="region of interest" description="Disordered" evidence="1">
    <location>
        <begin position="72"/>
        <end position="151"/>
    </location>
</feature>
<comment type="caution">
    <text evidence="3">The sequence shown here is derived from an EMBL/GenBank/DDBJ whole genome shotgun (WGS) entry which is preliminary data.</text>
</comment>
<evidence type="ECO:0000256" key="2">
    <source>
        <dbReference type="SAM" id="Phobius"/>
    </source>
</evidence>
<protein>
    <submittedName>
        <fullName evidence="3">Uncharacterized protein</fullName>
    </submittedName>
</protein>
<sequence length="151" mass="16354">MQYQSSAAIALRGRIFFSASIALLLIRTVLHAMANFLKNKAVWVVGTTVGVLYLVPKLSGNKNNVFETPGTQNIADRWSAGGGTPTHTPAAATKRGDPNHVVSPRENPADVTSKSFKENIASQRPRESQASVPESLEKAWHSSHYGQEKGK</sequence>
<reference evidence="3" key="1">
    <citation type="submission" date="2020-04" db="EMBL/GenBank/DDBJ databases">
        <title>Genome Assembly and Annotation of Botryosphaeria dothidea sdau 11-99, a Latent Pathogen of Apple Fruit Ring Rot in China.</title>
        <authorList>
            <person name="Yu C."/>
            <person name="Diao Y."/>
            <person name="Lu Q."/>
            <person name="Zhao J."/>
            <person name="Cui S."/>
            <person name="Peng C."/>
            <person name="He B."/>
            <person name="Liu H."/>
        </authorList>
    </citation>
    <scope>NUCLEOTIDE SEQUENCE [LARGE SCALE GENOMIC DNA]</scope>
    <source>
        <strain evidence="3">Sdau11-99</strain>
    </source>
</reference>
<keyword evidence="2" id="KW-0812">Transmembrane</keyword>
<keyword evidence="4" id="KW-1185">Reference proteome</keyword>
<dbReference type="AlphaFoldDB" id="A0A8H4J1F0"/>
<keyword evidence="2" id="KW-1133">Transmembrane helix</keyword>
<proteinExistence type="predicted"/>
<dbReference type="Proteomes" id="UP000572817">
    <property type="component" value="Unassembled WGS sequence"/>
</dbReference>
<dbReference type="OrthoDB" id="5373857at2759"/>
<evidence type="ECO:0000256" key="1">
    <source>
        <dbReference type="SAM" id="MobiDB-lite"/>
    </source>
</evidence>
<dbReference type="EMBL" id="WWBZ02000016">
    <property type="protein sequence ID" value="KAF4310144.1"/>
    <property type="molecule type" value="Genomic_DNA"/>
</dbReference>
<feature type="transmembrane region" description="Helical" evidence="2">
    <location>
        <begin position="15"/>
        <end position="34"/>
    </location>
</feature>
<organism evidence="3 4">
    <name type="scientific">Botryosphaeria dothidea</name>
    <dbReference type="NCBI Taxonomy" id="55169"/>
    <lineage>
        <taxon>Eukaryota</taxon>
        <taxon>Fungi</taxon>
        <taxon>Dikarya</taxon>
        <taxon>Ascomycota</taxon>
        <taxon>Pezizomycotina</taxon>
        <taxon>Dothideomycetes</taxon>
        <taxon>Dothideomycetes incertae sedis</taxon>
        <taxon>Botryosphaeriales</taxon>
        <taxon>Botryosphaeriaceae</taxon>
        <taxon>Botryosphaeria</taxon>
    </lineage>
</organism>
<feature type="compositionally biased region" description="Basic and acidic residues" evidence="1">
    <location>
        <begin position="135"/>
        <end position="151"/>
    </location>
</feature>